<evidence type="ECO:0000313" key="2">
    <source>
        <dbReference type="EMBL" id="MFD1738115.1"/>
    </source>
</evidence>
<keyword evidence="3" id="KW-1185">Reference proteome</keyword>
<dbReference type="InterPro" id="IPR024485">
    <property type="entry name" value="DUF2680"/>
</dbReference>
<name>A0ABW4LVG5_9BACI</name>
<keyword evidence="1" id="KW-0175">Coiled coil</keyword>
<organism evidence="2 3">
    <name type="scientific">Bacillus salitolerans</name>
    <dbReference type="NCBI Taxonomy" id="1437434"/>
    <lineage>
        <taxon>Bacteria</taxon>
        <taxon>Bacillati</taxon>
        <taxon>Bacillota</taxon>
        <taxon>Bacilli</taxon>
        <taxon>Bacillales</taxon>
        <taxon>Bacillaceae</taxon>
        <taxon>Bacillus</taxon>
    </lineage>
</organism>
<comment type="caution">
    <text evidence="2">The sequence shown here is derived from an EMBL/GenBank/DDBJ whole genome shotgun (WGS) entry which is preliminary data.</text>
</comment>
<evidence type="ECO:0000256" key="1">
    <source>
        <dbReference type="SAM" id="Coils"/>
    </source>
</evidence>
<dbReference type="Proteomes" id="UP001597214">
    <property type="component" value="Unassembled WGS sequence"/>
</dbReference>
<sequence>MKMLLNVMTTIFLLLGGGAINGVAEAHPHELTMNHHKKLTEEQKQELARLHKEAIEKQKKIIIKYVEYGVITEEKGKRMLEKTDKYYKELEEHDYIPRWEIKTH</sequence>
<dbReference type="EMBL" id="JBHUEM010000033">
    <property type="protein sequence ID" value="MFD1738115.1"/>
    <property type="molecule type" value="Genomic_DNA"/>
</dbReference>
<accession>A0ABW4LVG5</accession>
<protein>
    <submittedName>
        <fullName evidence="2">DUF2680 domain-containing protein</fullName>
    </submittedName>
</protein>
<dbReference type="RefSeq" id="WP_377929330.1">
    <property type="nucleotide sequence ID" value="NZ_JBHUEM010000033.1"/>
</dbReference>
<dbReference type="Pfam" id="PF10925">
    <property type="entry name" value="DUF2680"/>
    <property type="match status" value="1"/>
</dbReference>
<proteinExistence type="predicted"/>
<feature type="coiled-coil region" evidence="1">
    <location>
        <begin position="33"/>
        <end position="60"/>
    </location>
</feature>
<reference evidence="3" key="1">
    <citation type="journal article" date="2019" name="Int. J. Syst. Evol. Microbiol.">
        <title>The Global Catalogue of Microorganisms (GCM) 10K type strain sequencing project: providing services to taxonomists for standard genome sequencing and annotation.</title>
        <authorList>
            <consortium name="The Broad Institute Genomics Platform"/>
            <consortium name="The Broad Institute Genome Sequencing Center for Infectious Disease"/>
            <person name="Wu L."/>
            <person name="Ma J."/>
        </authorList>
    </citation>
    <scope>NUCLEOTIDE SEQUENCE [LARGE SCALE GENOMIC DNA]</scope>
    <source>
        <strain evidence="3">CCUG 49339</strain>
    </source>
</reference>
<gene>
    <name evidence="2" type="ORF">ACFSCX_16420</name>
</gene>
<evidence type="ECO:0000313" key="3">
    <source>
        <dbReference type="Proteomes" id="UP001597214"/>
    </source>
</evidence>